<dbReference type="EMBL" id="BAABJX010000003">
    <property type="protein sequence ID" value="GAA4820642.1"/>
    <property type="molecule type" value="Genomic_DNA"/>
</dbReference>
<dbReference type="Proteomes" id="UP001500298">
    <property type="component" value="Unassembled WGS sequence"/>
</dbReference>
<dbReference type="PANTHER" id="PTHR42844:SF1">
    <property type="entry name" value="DIHYDRONEOPTERIN ALDOLASE 1-RELATED"/>
    <property type="match status" value="1"/>
</dbReference>
<evidence type="ECO:0000256" key="3">
    <source>
        <dbReference type="ARBA" id="ARBA00005708"/>
    </source>
</evidence>
<dbReference type="InterPro" id="IPR006156">
    <property type="entry name" value="Dihydroneopterin_aldolase"/>
</dbReference>
<evidence type="ECO:0000259" key="7">
    <source>
        <dbReference type="SMART" id="SM00905"/>
    </source>
</evidence>
<feature type="domain" description="Dihydroneopterin aldolase/epimerase" evidence="7">
    <location>
        <begin position="4"/>
        <end position="116"/>
    </location>
</feature>
<dbReference type="NCBIfam" id="TIGR00525">
    <property type="entry name" value="folB"/>
    <property type="match status" value="1"/>
</dbReference>
<dbReference type="NCBIfam" id="TIGR00526">
    <property type="entry name" value="folB_dom"/>
    <property type="match status" value="1"/>
</dbReference>
<organism evidence="8 9">
    <name type="scientific">Algivirga pacifica</name>
    <dbReference type="NCBI Taxonomy" id="1162670"/>
    <lineage>
        <taxon>Bacteria</taxon>
        <taxon>Pseudomonadati</taxon>
        <taxon>Bacteroidota</taxon>
        <taxon>Cytophagia</taxon>
        <taxon>Cytophagales</taxon>
        <taxon>Flammeovirgaceae</taxon>
        <taxon>Algivirga</taxon>
    </lineage>
</organism>
<comment type="catalytic activity">
    <reaction evidence="1 6">
        <text>7,8-dihydroneopterin = 6-hydroxymethyl-7,8-dihydropterin + glycolaldehyde</text>
        <dbReference type="Rhea" id="RHEA:10540"/>
        <dbReference type="ChEBI" id="CHEBI:17001"/>
        <dbReference type="ChEBI" id="CHEBI:17071"/>
        <dbReference type="ChEBI" id="CHEBI:44841"/>
        <dbReference type="EC" id="4.1.2.25"/>
    </reaction>
</comment>
<name>A0ABP9CX66_9BACT</name>
<reference evidence="9" key="1">
    <citation type="journal article" date="2019" name="Int. J. Syst. Evol. Microbiol.">
        <title>The Global Catalogue of Microorganisms (GCM) 10K type strain sequencing project: providing services to taxonomists for standard genome sequencing and annotation.</title>
        <authorList>
            <consortium name="The Broad Institute Genomics Platform"/>
            <consortium name="The Broad Institute Genome Sequencing Center for Infectious Disease"/>
            <person name="Wu L."/>
            <person name="Ma J."/>
        </authorList>
    </citation>
    <scope>NUCLEOTIDE SEQUENCE [LARGE SCALE GENOMIC DNA]</scope>
    <source>
        <strain evidence="9">JCM 18326</strain>
    </source>
</reference>
<comment type="pathway">
    <text evidence="2 6">Cofactor biosynthesis; tetrahydrofolate biosynthesis; 2-amino-4-hydroxy-6-hydroxymethyl-7,8-dihydropteridine diphosphate from 7,8-dihydroneopterin triphosphate: step 3/4.</text>
</comment>
<comment type="similarity">
    <text evidence="3 6">Belongs to the DHNA family.</text>
</comment>
<evidence type="ECO:0000256" key="1">
    <source>
        <dbReference type="ARBA" id="ARBA00001353"/>
    </source>
</evidence>
<evidence type="ECO:0000256" key="2">
    <source>
        <dbReference type="ARBA" id="ARBA00005013"/>
    </source>
</evidence>
<evidence type="ECO:0000256" key="6">
    <source>
        <dbReference type="RuleBase" id="RU362079"/>
    </source>
</evidence>
<dbReference type="InterPro" id="IPR043133">
    <property type="entry name" value="GTP-CH-I_C/QueF"/>
</dbReference>
<evidence type="ECO:0000256" key="4">
    <source>
        <dbReference type="ARBA" id="ARBA00022909"/>
    </source>
</evidence>
<evidence type="ECO:0000313" key="8">
    <source>
        <dbReference type="EMBL" id="GAA4820642.1"/>
    </source>
</evidence>
<comment type="caution">
    <text evidence="8">The sequence shown here is derived from an EMBL/GenBank/DDBJ whole genome shotgun (WGS) entry which is preliminary data.</text>
</comment>
<dbReference type="Gene3D" id="3.30.1130.10">
    <property type="match status" value="1"/>
</dbReference>
<sequence length="121" mass="13562">MDKIALEGMEFFAYHGFYEEEQKIGNKYGVDLEVETDFGAAAQGDTLNDTVNYESLYKITKEVMEEPVKLLEHIAGKIIAKVLDTHASAQTVQVVVRKYNPPIGGVCYASKITMERKRDAV</sequence>
<proteinExistence type="inferred from homology"/>
<dbReference type="EC" id="4.1.2.25" evidence="6"/>
<dbReference type="RefSeq" id="WP_345368476.1">
    <property type="nucleotide sequence ID" value="NZ_BAABJX010000003.1"/>
</dbReference>
<keyword evidence="4 6" id="KW-0289">Folate biosynthesis</keyword>
<evidence type="ECO:0000313" key="9">
    <source>
        <dbReference type="Proteomes" id="UP001500298"/>
    </source>
</evidence>
<dbReference type="SMART" id="SM00905">
    <property type="entry name" value="FolB"/>
    <property type="match status" value="1"/>
</dbReference>
<protein>
    <recommendedName>
        <fullName evidence="6">7,8-dihydroneopterin aldolase</fullName>
        <ecNumber evidence="6">4.1.2.25</ecNumber>
    </recommendedName>
</protein>
<keyword evidence="9" id="KW-1185">Reference proteome</keyword>
<evidence type="ECO:0000256" key="5">
    <source>
        <dbReference type="ARBA" id="ARBA00023239"/>
    </source>
</evidence>
<accession>A0ABP9CX66</accession>
<dbReference type="PANTHER" id="PTHR42844">
    <property type="entry name" value="DIHYDRONEOPTERIN ALDOLASE 1-RELATED"/>
    <property type="match status" value="1"/>
</dbReference>
<gene>
    <name evidence="8" type="primary">folB</name>
    <name evidence="8" type="ORF">GCM10023331_01250</name>
</gene>
<keyword evidence="5 6" id="KW-0456">Lyase</keyword>
<comment type="function">
    <text evidence="6">Catalyzes the conversion of 7,8-dihydroneopterin to 6-hydroxymethyl-7,8-dihydropterin.</text>
</comment>
<dbReference type="InterPro" id="IPR006157">
    <property type="entry name" value="FolB_dom"/>
</dbReference>
<dbReference type="Pfam" id="PF02152">
    <property type="entry name" value="FolB"/>
    <property type="match status" value="1"/>
</dbReference>
<dbReference type="SUPFAM" id="SSF55620">
    <property type="entry name" value="Tetrahydrobiopterin biosynthesis enzymes-like"/>
    <property type="match status" value="1"/>
</dbReference>